<gene>
    <name evidence="13" type="ORF">NEMVEDRAFT_v1g83462</name>
</gene>
<name>A7RJ76_NEMVE</name>
<evidence type="ECO:0000256" key="4">
    <source>
        <dbReference type="ARBA" id="ARBA00022553"/>
    </source>
</evidence>
<dbReference type="InParanoid" id="A7RJ76"/>
<dbReference type="InterPro" id="IPR019775">
    <property type="entry name" value="WD40_repeat_CS"/>
</dbReference>
<evidence type="ECO:0000256" key="2">
    <source>
        <dbReference type="ARBA" id="ARBA00009616"/>
    </source>
</evidence>
<dbReference type="InterPro" id="IPR015943">
    <property type="entry name" value="WD40/YVTN_repeat-like_dom_sf"/>
</dbReference>
<dbReference type="EMBL" id="DS469513">
    <property type="protein sequence ID" value="EDO48532.1"/>
    <property type="molecule type" value="Genomic_DNA"/>
</dbReference>
<reference evidence="13 14" key="1">
    <citation type="journal article" date="2007" name="Science">
        <title>Sea anemone genome reveals ancestral eumetazoan gene repertoire and genomic organization.</title>
        <authorList>
            <person name="Putnam N.H."/>
            <person name="Srivastava M."/>
            <person name="Hellsten U."/>
            <person name="Dirks B."/>
            <person name="Chapman J."/>
            <person name="Salamov A."/>
            <person name="Terry A."/>
            <person name="Shapiro H."/>
            <person name="Lindquist E."/>
            <person name="Kapitonov V.V."/>
            <person name="Jurka J."/>
            <person name="Genikhovich G."/>
            <person name="Grigoriev I.V."/>
            <person name="Lucas S.M."/>
            <person name="Steele R.E."/>
            <person name="Finnerty J.R."/>
            <person name="Technau U."/>
            <person name="Martindale M.Q."/>
            <person name="Rokhsar D.S."/>
        </authorList>
    </citation>
    <scope>NUCLEOTIDE SEQUENCE [LARGE SCALE GENOMIC DNA]</scope>
    <source>
        <strain evidence="14">CH2 X CH6</strain>
    </source>
</reference>
<comment type="subcellular location">
    <subcellularLocation>
        <location evidence="1">Cytoplasm</location>
    </subcellularLocation>
</comment>
<dbReference type="PROSITE" id="PS50294">
    <property type="entry name" value="WD_REPEATS_REGION"/>
    <property type="match status" value="4"/>
</dbReference>
<dbReference type="PROSITE" id="PS00678">
    <property type="entry name" value="WD_REPEATS_1"/>
    <property type="match status" value="2"/>
</dbReference>
<dbReference type="PANTHER" id="PTHR15653:SF0">
    <property type="entry name" value="CONNECTOR OF KINASE TO AP-1, ISOFORM E"/>
    <property type="match status" value="1"/>
</dbReference>
<evidence type="ECO:0000259" key="12">
    <source>
        <dbReference type="Pfam" id="PF08232"/>
    </source>
</evidence>
<dbReference type="Gene3D" id="1.20.5.300">
    <property type="match status" value="1"/>
</dbReference>
<proteinExistence type="inferred from homology"/>
<dbReference type="FunCoup" id="A7RJ76">
    <property type="interactions" value="551"/>
</dbReference>
<dbReference type="SUPFAM" id="SSF50978">
    <property type="entry name" value="WD40 repeat-like"/>
    <property type="match status" value="1"/>
</dbReference>
<keyword evidence="14" id="KW-1185">Reference proteome</keyword>
<feature type="repeat" description="WD" evidence="9">
    <location>
        <begin position="391"/>
        <end position="424"/>
    </location>
</feature>
<feature type="region of interest" description="Disordered" evidence="11">
    <location>
        <begin position="75"/>
        <end position="110"/>
    </location>
</feature>
<dbReference type="PhylomeDB" id="A7RJ76"/>
<dbReference type="InterPro" id="IPR020472">
    <property type="entry name" value="WD40_PAC1"/>
</dbReference>
<dbReference type="Proteomes" id="UP000001593">
    <property type="component" value="Unassembled WGS sequence"/>
</dbReference>
<keyword evidence="4" id="KW-0597">Phosphoprotein</keyword>
<dbReference type="SMART" id="SM00320">
    <property type="entry name" value="WD40"/>
    <property type="match status" value="6"/>
</dbReference>
<dbReference type="GO" id="GO:0005737">
    <property type="term" value="C:cytoplasm"/>
    <property type="evidence" value="ECO:0007669"/>
    <property type="project" value="UniProtKB-SubCell"/>
</dbReference>
<dbReference type="InterPro" id="IPR001680">
    <property type="entry name" value="WD40_rpt"/>
</dbReference>
<feature type="domain" description="Striatin N-terminal" evidence="12">
    <location>
        <begin position="3"/>
        <end position="132"/>
    </location>
</feature>
<evidence type="ECO:0000256" key="3">
    <source>
        <dbReference type="ARBA" id="ARBA00022490"/>
    </source>
</evidence>
<keyword evidence="3" id="KW-0963">Cytoplasm</keyword>
<feature type="non-terminal residue" evidence="13">
    <location>
        <position position="1"/>
    </location>
</feature>
<dbReference type="PROSITE" id="PS50082">
    <property type="entry name" value="WD_REPEATS_2"/>
    <property type="match status" value="4"/>
</dbReference>
<evidence type="ECO:0000256" key="1">
    <source>
        <dbReference type="ARBA" id="ARBA00004496"/>
    </source>
</evidence>
<dbReference type="FunFam" id="1.20.5.300:FF:000001">
    <property type="entry name" value="striatin isoform X1"/>
    <property type="match status" value="1"/>
</dbReference>
<dbReference type="OMA" id="AIWDLHA"/>
<evidence type="ECO:0000256" key="9">
    <source>
        <dbReference type="PROSITE-ProRule" id="PRU00221"/>
    </source>
</evidence>
<evidence type="ECO:0000256" key="8">
    <source>
        <dbReference type="ARBA" id="ARBA00023054"/>
    </source>
</evidence>
<dbReference type="HOGENOM" id="CLU_009108_2_0_1"/>
<dbReference type="AlphaFoldDB" id="A7RJ76"/>
<feature type="repeat" description="WD" evidence="9">
    <location>
        <begin position="338"/>
        <end position="372"/>
    </location>
</feature>
<dbReference type="InterPro" id="IPR013258">
    <property type="entry name" value="Striatin_N"/>
</dbReference>
<feature type="coiled-coil region" evidence="10">
    <location>
        <begin position="22"/>
        <end position="49"/>
    </location>
</feature>
<feature type="compositionally biased region" description="Polar residues" evidence="11">
    <location>
        <begin position="100"/>
        <end position="110"/>
    </location>
</feature>
<dbReference type="CDD" id="cd00200">
    <property type="entry name" value="WD40"/>
    <property type="match status" value="1"/>
</dbReference>
<keyword evidence="8 10" id="KW-0175">Coiled coil</keyword>
<sequence>KFTIPGILHFIQHEWARFEMERAHWEVERAELQARIAFLQGERKGQENLKHDLIRRIKMLEFALKQERAKYHRLKYGTDLGQERSPPKEQEQKEEHPNEVTGSSNKPSMNWRQGRQLLRQYLQEVGYTDAILDVRSSRVRSILGLSAAEPLAPAQMNAPPHIPPIGKKPADEDFESEAAVMANFDFLENDIEDEEENEDEVDDGGSADDEDDERDVLKTERRIIKKPKTVIDIPDSNEDLSPEEEEALDEFKFVMGDDDDMDRNQKRMSNVSTKFHICLPFFLTLLNNLFSFSNEPFEDALGLGELAELTVNNEAEALSYEINKKDEFRKTWNPKFTLRSHFDSIRSVYFHPQEAAVITASEDHTMKLWNLQKTVPQKKSNILDVEPIYTFRGHSAAVLSVVISSTSDMCFSGGADGTILCWNIPSLDLDPYGPYSPNVTGALLEVHTDAVWGLAVQTNSLQLLSCSSDGTCRLWNPTLKSPLLNTFILDKESSCTPTSIDFLRMDTSQMVASYSSARAAIFDLETAEAVVNLDSAKTYSNPSTQINKVVSHPTLPVTITAHEDRHIRFFDNNTGKQIHSMVAHLDAVTSLAVDPNGLYLLSGSHDCSIRLWNLDSKTCVQEITSHRKKFDESIYDVAFHPTKPYIASAGADGLAKVFV</sequence>
<dbReference type="GO" id="GO:0030674">
    <property type="term" value="F:protein-macromolecule adaptor activity"/>
    <property type="evidence" value="ECO:0000318"/>
    <property type="project" value="GO_Central"/>
</dbReference>
<dbReference type="InterPro" id="IPR051488">
    <property type="entry name" value="WD_repeat_striatin"/>
</dbReference>
<dbReference type="PANTHER" id="PTHR15653">
    <property type="entry name" value="STRIATIN"/>
    <property type="match status" value="1"/>
</dbReference>
<evidence type="ECO:0000256" key="10">
    <source>
        <dbReference type="SAM" id="Coils"/>
    </source>
</evidence>
<feature type="repeat" description="WD" evidence="9">
    <location>
        <begin position="581"/>
        <end position="622"/>
    </location>
</feature>
<evidence type="ECO:0000256" key="6">
    <source>
        <dbReference type="ARBA" id="ARBA00022737"/>
    </source>
</evidence>
<dbReference type="FunFam" id="2.130.10.10:FF:000498">
    <property type="entry name" value="Striatin 3"/>
    <property type="match status" value="1"/>
</dbReference>
<comment type="similarity">
    <text evidence="2">Belongs to the WD repeat striatin family.</text>
</comment>
<evidence type="ECO:0000256" key="7">
    <source>
        <dbReference type="ARBA" id="ARBA00022860"/>
    </source>
</evidence>
<keyword evidence="6" id="KW-0677">Repeat</keyword>
<organism evidence="13 14">
    <name type="scientific">Nematostella vectensis</name>
    <name type="common">Starlet sea anemone</name>
    <dbReference type="NCBI Taxonomy" id="45351"/>
    <lineage>
        <taxon>Eukaryota</taxon>
        <taxon>Metazoa</taxon>
        <taxon>Cnidaria</taxon>
        <taxon>Anthozoa</taxon>
        <taxon>Hexacorallia</taxon>
        <taxon>Actiniaria</taxon>
        <taxon>Edwardsiidae</taxon>
        <taxon>Nematostella</taxon>
    </lineage>
</organism>
<dbReference type="Pfam" id="PF00400">
    <property type="entry name" value="WD40"/>
    <property type="match status" value="5"/>
</dbReference>
<dbReference type="STRING" id="45351.A7RJ76"/>
<evidence type="ECO:0000256" key="5">
    <source>
        <dbReference type="ARBA" id="ARBA00022574"/>
    </source>
</evidence>
<evidence type="ECO:0000256" key="11">
    <source>
        <dbReference type="SAM" id="MobiDB-lite"/>
    </source>
</evidence>
<feature type="compositionally biased region" description="Acidic residues" evidence="11">
    <location>
        <begin position="192"/>
        <end position="214"/>
    </location>
</feature>
<keyword evidence="7" id="KW-0112">Calmodulin-binding</keyword>
<protein>
    <recommendedName>
        <fullName evidence="12">Striatin N-terminal domain-containing protein</fullName>
    </recommendedName>
</protein>
<feature type="repeat" description="WD" evidence="9">
    <location>
        <begin position="444"/>
        <end position="476"/>
    </location>
</feature>
<dbReference type="Gene3D" id="2.130.10.10">
    <property type="entry name" value="YVTN repeat-like/Quinoprotein amine dehydrogenase"/>
    <property type="match status" value="3"/>
</dbReference>
<dbReference type="InterPro" id="IPR036322">
    <property type="entry name" value="WD40_repeat_dom_sf"/>
</dbReference>
<dbReference type="GO" id="GO:0005516">
    <property type="term" value="F:calmodulin binding"/>
    <property type="evidence" value="ECO:0007669"/>
    <property type="project" value="UniProtKB-KW"/>
</dbReference>
<dbReference type="Pfam" id="PF08232">
    <property type="entry name" value="Striatin"/>
    <property type="match status" value="1"/>
</dbReference>
<keyword evidence="5 9" id="KW-0853">WD repeat</keyword>
<feature type="region of interest" description="Disordered" evidence="11">
    <location>
        <begin position="192"/>
        <end position="216"/>
    </location>
</feature>
<evidence type="ECO:0000313" key="13">
    <source>
        <dbReference type="EMBL" id="EDO48532.1"/>
    </source>
</evidence>
<evidence type="ECO:0000313" key="14">
    <source>
        <dbReference type="Proteomes" id="UP000001593"/>
    </source>
</evidence>
<dbReference type="eggNOG" id="KOG0642">
    <property type="taxonomic scope" value="Eukaryota"/>
</dbReference>
<dbReference type="GO" id="GO:0090443">
    <property type="term" value="C:FAR/SIN/STRIPAK complex"/>
    <property type="evidence" value="ECO:0000318"/>
    <property type="project" value="GO_Central"/>
</dbReference>
<dbReference type="PRINTS" id="PR00320">
    <property type="entry name" value="GPROTEINBRPT"/>
</dbReference>
<feature type="compositionally biased region" description="Basic and acidic residues" evidence="11">
    <location>
        <begin position="81"/>
        <end position="98"/>
    </location>
</feature>
<accession>A7RJ76</accession>
<dbReference type="GO" id="GO:0009966">
    <property type="term" value="P:regulation of signal transduction"/>
    <property type="evidence" value="ECO:0000318"/>
    <property type="project" value="GO_Central"/>
</dbReference>